<comment type="caution">
    <text evidence="4">The sequence shown here is derived from an EMBL/GenBank/DDBJ whole genome shotgun (WGS) entry which is preliminary data.</text>
</comment>
<dbReference type="SUPFAM" id="SSF88713">
    <property type="entry name" value="Glycoside hydrolase/deacetylase"/>
    <property type="match status" value="1"/>
</dbReference>
<comment type="subcellular location">
    <subcellularLocation>
        <location evidence="1">Secreted</location>
    </subcellularLocation>
</comment>
<dbReference type="PANTHER" id="PTHR34216">
    <property type="match status" value="1"/>
</dbReference>
<dbReference type="eggNOG" id="COG0726">
    <property type="taxonomic scope" value="Bacteria"/>
</dbReference>
<dbReference type="GO" id="GO:0016810">
    <property type="term" value="F:hydrolase activity, acting on carbon-nitrogen (but not peptide) bonds"/>
    <property type="evidence" value="ECO:0007669"/>
    <property type="project" value="InterPro"/>
</dbReference>
<reference evidence="4 5" key="1">
    <citation type="journal article" date="2013" name="Genome Announc.">
        <title>Draft genome sequences for three mercury-methylating, sulfate-reducing bacteria.</title>
        <authorList>
            <person name="Brown S.D."/>
            <person name="Hurt R.A.Jr."/>
            <person name="Gilmour C.C."/>
            <person name="Elias D.A."/>
        </authorList>
    </citation>
    <scope>NUCLEOTIDE SEQUENCE [LARGE SCALE GENOMIC DNA]</scope>
    <source>
        <strain evidence="4 5">DSM 16529</strain>
    </source>
</reference>
<dbReference type="CDD" id="cd10969">
    <property type="entry name" value="CE4_Ecf1_like_5s"/>
    <property type="match status" value="1"/>
</dbReference>
<dbReference type="Gene3D" id="3.20.20.370">
    <property type="entry name" value="Glycoside hydrolase/deacetylase"/>
    <property type="match status" value="1"/>
</dbReference>
<dbReference type="OrthoDB" id="9776235at2"/>
<dbReference type="InterPro" id="IPR002509">
    <property type="entry name" value="NODB_dom"/>
</dbReference>
<organism evidence="4 5">
    <name type="scientific">Alkalidesulfovibrio alkalitolerans DSM 16529</name>
    <dbReference type="NCBI Taxonomy" id="1121439"/>
    <lineage>
        <taxon>Bacteria</taxon>
        <taxon>Pseudomonadati</taxon>
        <taxon>Thermodesulfobacteriota</taxon>
        <taxon>Desulfovibrionia</taxon>
        <taxon>Desulfovibrionales</taxon>
        <taxon>Desulfovibrionaceae</taxon>
        <taxon>Alkalidesulfovibrio</taxon>
    </lineage>
</organism>
<evidence type="ECO:0000313" key="5">
    <source>
        <dbReference type="Proteomes" id="UP000014975"/>
    </source>
</evidence>
<dbReference type="EMBL" id="ATHI01000006">
    <property type="protein sequence ID" value="EPR34797.1"/>
    <property type="molecule type" value="Genomic_DNA"/>
</dbReference>
<sequence length="365" mass="40875">MKQSLPVLLHHHVTARRDAIAVSPENFEAQLKALSAAGFRGVSLAEAHAFLVRGVRLPGRPCLITFDDGYLDNATNAWPLLAQYGHKAVVFAVTSRLEHGPARPTLGDARAGRVALDDLPNVTDHLVTGEHGLWERRDQFLSWDEARAMEASGVVSVEPHGHRHASVFCRPDFQTFFKPRNKKRTFDDIETRTVFGLPRFEEGPSLSSRAFLPADELYDLALRETPQDTGEALRFFADSRNEERLRSKVLAIPRERWGRFETDDEYAARVHEELAPSIAAIRENLGRAPVSLAWPWGAFTEAAHEIARGLGIEMFFCTTPGANPPGAAAHVNRFKVRDKGGAWLRSRLEIYSRPWLAQAYATVRR</sequence>
<dbReference type="STRING" id="1121439.dsat_2616"/>
<keyword evidence="5" id="KW-1185">Reference proteome</keyword>
<dbReference type="PATRIC" id="fig|1121439.3.peg.1015"/>
<dbReference type="GO" id="GO:0005975">
    <property type="term" value="P:carbohydrate metabolic process"/>
    <property type="evidence" value="ECO:0007669"/>
    <property type="project" value="InterPro"/>
</dbReference>
<dbReference type="InterPro" id="IPR051398">
    <property type="entry name" value="Polysacch_Deacetylase"/>
</dbReference>
<evidence type="ECO:0000259" key="3">
    <source>
        <dbReference type="Pfam" id="PF01522"/>
    </source>
</evidence>
<proteinExistence type="predicted"/>
<gene>
    <name evidence="4" type="ORF">dsat_2616</name>
</gene>
<evidence type="ECO:0000313" key="4">
    <source>
        <dbReference type="EMBL" id="EPR34797.1"/>
    </source>
</evidence>
<evidence type="ECO:0000256" key="2">
    <source>
        <dbReference type="ARBA" id="ARBA00022729"/>
    </source>
</evidence>
<dbReference type="RefSeq" id="WP_020886501.1">
    <property type="nucleotide sequence ID" value="NZ_ATHI01000006.1"/>
</dbReference>
<keyword evidence="2" id="KW-0732">Signal</keyword>
<dbReference type="GO" id="GO:0005576">
    <property type="term" value="C:extracellular region"/>
    <property type="evidence" value="ECO:0007669"/>
    <property type="project" value="UniProtKB-SubCell"/>
</dbReference>
<feature type="domain" description="NodB homology" evidence="3">
    <location>
        <begin position="58"/>
        <end position="167"/>
    </location>
</feature>
<dbReference type="Proteomes" id="UP000014975">
    <property type="component" value="Unassembled WGS sequence"/>
</dbReference>
<evidence type="ECO:0000256" key="1">
    <source>
        <dbReference type="ARBA" id="ARBA00004613"/>
    </source>
</evidence>
<dbReference type="Pfam" id="PF01522">
    <property type="entry name" value="Polysacc_deac_1"/>
    <property type="match status" value="1"/>
</dbReference>
<name>S7TC80_9BACT</name>
<protein>
    <submittedName>
        <fullName evidence="4">Polysaccharide deacetylase</fullName>
    </submittedName>
</protein>
<dbReference type="PANTHER" id="PTHR34216:SF3">
    <property type="entry name" value="POLY-BETA-1,6-N-ACETYL-D-GLUCOSAMINE N-DEACETYLASE"/>
    <property type="match status" value="1"/>
</dbReference>
<dbReference type="InterPro" id="IPR011330">
    <property type="entry name" value="Glyco_hydro/deAcase_b/a-brl"/>
</dbReference>
<dbReference type="AlphaFoldDB" id="S7TC80"/>
<accession>S7TC80</accession>